<name>A0AA88IP24_ARTSF</name>
<evidence type="ECO:0000313" key="3">
    <source>
        <dbReference type="EMBL" id="KAK2727411.1"/>
    </source>
</evidence>
<feature type="transmembrane region" description="Helical" evidence="2">
    <location>
        <begin position="79"/>
        <end position="101"/>
    </location>
</feature>
<evidence type="ECO:0000256" key="1">
    <source>
        <dbReference type="SAM" id="MobiDB-lite"/>
    </source>
</evidence>
<accession>A0AA88IP24</accession>
<dbReference type="EMBL" id="JAVRJZ010000001">
    <property type="protein sequence ID" value="KAK2727411.1"/>
    <property type="molecule type" value="Genomic_DNA"/>
</dbReference>
<proteinExistence type="predicted"/>
<reference evidence="3" key="1">
    <citation type="submission" date="2023-07" db="EMBL/GenBank/DDBJ databases">
        <title>Chromosome-level genome assembly of Artemia franciscana.</title>
        <authorList>
            <person name="Jo E."/>
        </authorList>
    </citation>
    <scope>NUCLEOTIDE SEQUENCE</scope>
    <source>
        <tissue evidence="3">Whole body</tissue>
    </source>
</reference>
<comment type="caution">
    <text evidence="3">The sequence shown here is derived from an EMBL/GenBank/DDBJ whole genome shotgun (WGS) entry which is preliminary data.</text>
</comment>
<feature type="region of interest" description="Disordered" evidence="1">
    <location>
        <begin position="169"/>
        <end position="196"/>
    </location>
</feature>
<keyword evidence="4" id="KW-1185">Reference proteome</keyword>
<evidence type="ECO:0000313" key="4">
    <source>
        <dbReference type="Proteomes" id="UP001187531"/>
    </source>
</evidence>
<keyword evidence="2" id="KW-1133">Transmembrane helix</keyword>
<feature type="compositionally biased region" description="Basic and acidic residues" evidence="1">
    <location>
        <begin position="174"/>
        <end position="184"/>
    </location>
</feature>
<feature type="transmembrane region" description="Helical" evidence="2">
    <location>
        <begin position="108"/>
        <end position="131"/>
    </location>
</feature>
<organism evidence="3 4">
    <name type="scientific">Artemia franciscana</name>
    <name type="common">Brine shrimp</name>
    <name type="synonym">Artemia sanfranciscana</name>
    <dbReference type="NCBI Taxonomy" id="6661"/>
    <lineage>
        <taxon>Eukaryota</taxon>
        <taxon>Metazoa</taxon>
        <taxon>Ecdysozoa</taxon>
        <taxon>Arthropoda</taxon>
        <taxon>Crustacea</taxon>
        <taxon>Branchiopoda</taxon>
        <taxon>Anostraca</taxon>
        <taxon>Artemiidae</taxon>
        <taxon>Artemia</taxon>
    </lineage>
</organism>
<keyword evidence="2" id="KW-0812">Transmembrane</keyword>
<keyword evidence="2" id="KW-0472">Membrane</keyword>
<feature type="transmembrane region" description="Helical" evidence="2">
    <location>
        <begin position="53"/>
        <end position="73"/>
    </location>
</feature>
<dbReference type="Proteomes" id="UP001187531">
    <property type="component" value="Unassembled WGS sequence"/>
</dbReference>
<dbReference type="AlphaFoldDB" id="A0AA88IP24"/>
<feature type="transmembrane region" description="Helical" evidence="2">
    <location>
        <begin position="20"/>
        <end position="41"/>
    </location>
</feature>
<protein>
    <submittedName>
        <fullName evidence="3">Uncharacterized protein</fullName>
    </submittedName>
</protein>
<sequence length="196" mass="21234">MMQFCGFSRLINISLRELFLNLRLPLLYGGKLASFMSGIGLDMDRTMNEITRFAKVRPVLFIMMASIGAFSSIPIGTFLVFMVISLATAFISFFVVAGLLLGFGALMLAIALVVVACVAIPPALMLISFYLGTAAIMKLTSSCWSALQGSHVPGSKNFEPVPLFPGQGGSNKIELPDYMKRGEGDSQPLKPENLRN</sequence>
<dbReference type="Pfam" id="PF16015">
    <property type="entry name" value="Promethin"/>
    <property type="match status" value="1"/>
</dbReference>
<evidence type="ECO:0000256" key="2">
    <source>
        <dbReference type="SAM" id="Phobius"/>
    </source>
</evidence>
<gene>
    <name evidence="3" type="ORF">QYM36_008041</name>
</gene>